<dbReference type="Proteomes" id="UP000678499">
    <property type="component" value="Unassembled WGS sequence"/>
</dbReference>
<keyword evidence="3" id="KW-1185">Reference proteome</keyword>
<proteinExistence type="predicted"/>
<evidence type="ECO:0000256" key="1">
    <source>
        <dbReference type="SAM" id="MobiDB-lite"/>
    </source>
</evidence>
<dbReference type="EMBL" id="OA882742">
    <property type="protein sequence ID" value="CAD7276762.1"/>
    <property type="molecule type" value="Genomic_DNA"/>
</dbReference>
<dbReference type="EMBL" id="CAJPEX010000705">
    <property type="protein sequence ID" value="CAG0916914.1"/>
    <property type="molecule type" value="Genomic_DNA"/>
</dbReference>
<dbReference type="InterPro" id="IPR016024">
    <property type="entry name" value="ARM-type_fold"/>
</dbReference>
<accession>A0A7R9BK09</accession>
<feature type="compositionally biased region" description="Basic and acidic residues" evidence="1">
    <location>
        <begin position="1883"/>
        <end position="1905"/>
    </location>
</feature>
<reference evidence="2" key="1">
    <citation type="submission" date="2020-11" db="EMBL/GenBank/DDBJ databases">
        <authorList>
            <person name="Tran Van P."/>
        </authorList>
    </citation>
    <scope>NUCLEOTIDE SEQUENCE</scope>
</reference>
<dbReference type="SUPFAM" id="SSF48371">
    <property type="entry name" value="ARM repeat"/>
    <property type="match status" value="1"/>
</dbReference>
<feature type="compositionally biased region" description="Acidic residues" evidence="1">
    <location>
        <begin position="536"/>
        <end position="565"/>
    </location>
</feature>
<feature type="region of interest" description="Disordered" evidence="1">
    <location>
        <begin position="1874"/>
        <end position="1905"/>
    </location>
</feature>
<dbReference type="OrthoDB" id="6339238at2759"/>
<sequence>MEQILLAIARELTSSRHAQLKATLHEVSEFLKQNEESMMREPPHLLRVKCTDVFKNTLRVGNAKVSALTSQGLQKLLREDRFADAKADPRKDEELLGLRLPSQIISCMSGAIGDQPLEVQRDLMRVLLCIACDCAWAFSYRALTEEYSICLSAFAGNRKDVGTARSQVQTAAQTAFCQGLRAYAQHIEKNERAKGKLTPLVGDNWRDKSEEDDHCALLDVLPLVKFLSIKTKDYAERWKASWKRNDDLDSEMISRVEEDDSASPCPYDALVFTLEGLNALLSAIHKETAKECPVFISVLWQHCCPALVGALGTPVDDAGVRKRSSGRLNGADALSFGLGSSGWNSDVGKCSWKHAKIVYSIAGTLVGLVAQFQVMRPVLESLYHRMLFYPAPEQRVEAVKALKDLVKNPVLLLKYAGPFLVEEDGGAEDRNRGDELALLLMSVHASDEMAARAACFVGQAVELVTSLLGSLEALCTAGESDQLVIPEEYVVKTNSLYPTILSADYAGPTTYKGWLSKPQDIDGIIEDKEASSVASSDDESMSQADDDAEVERDSQDESDDGIMADDDPRMSSRLQALRGRRDTVSTRGRRPLDFYHDSERRNARKFADHLKSQEEFIDEVQCSGGVLVYLSSTWLAELYQLTLARNFLEGCSHLSALTSLLTDLDGLGLRDVGSQMLSDFRKLIKNSGYFLGSAPPSKQAGMKLARRMLTGTWSSVLSILSRGVGSSLDDDGTDRKKLKPRDVVGKLKSNLELLANRKLPVNYEKTLVDSLEGLQKAARLCNILGFQAECGAVFDLLATASCSANINNNRGVFAKFWRKTSRTILEKDKNSNDDESTPSGLSSAQLLSVEVMLTKGLELGSHCPDCWPHLFRCIVHVSVLETNVFHATGGDTKSEVSVDELDGGLALPAISLPVEHSRRVGSLSVQVERLFSDAASKLNMKALLEFTTALVVASRRQLFEIPHKRKNHKLNKNQKQEINASLMRAVSDVLLKAVKSGRPLVHIMKAWSIAGPHLMEIVSSICEFIECYGPEVRSGWRPLFGALRAVKLSSDFESASNGSISGVDKVLCDVFSAFFGAESPQVVANAMLDGILCLMKHVTRDNEGEGFNALDCLDRCSELLTTYHGMASPPIFHSAHRVKPPSVPKFVSTVVEYRDAEIFRPVRPSRSRCCDNVQDEIMDVDEASVDEFVLEEVVEQNTTTGKKKRKKFGYSLDFSSFEDEVLNRRTAKLVNCFMAGCGDGVTLESLDDGSGIYFIWYALIEGMMGSIPRCTKKNQSRVLFALFEMLEKLYQLRDDGIFAVYCVNHLVLPWCQDWLRRHSPPVIPPPPSPNTIDINKSTIEVGDHSFEPKESSEADFLAMFKQCVGLMTDLVSTYVRKSSDDSKSLEVLVNQTLVILVELCNHPKESVARIGCACFRHLTDTAGPFLTRREWELVAAALFRALALTVRPLATMIDAFKPGSTSFYGDVGQIKVMARKDLSTCENTQLRRLTTQVFLLESQLIQEDVQDLWKSSGKATWARPTPVQLDDGSESEERSYVFLLCPPCNSTCCREKGSIDNMDEVLGMVRVPFSHLVVGLVAHQLLLQNVAKLLLSGSERIVHSLAKTCLADISEIRRNPGESRSRYLEFLAEPEINVLMEALRCSQAISMAFDDRPGLKFLLQKVGGLRVASNLYRQSGAAWTVRFSVAIERFLSAIATDAGVENSFIIAGGVRAALGSDLKKKNTIVSEQIESDAKTPEAPSNCLPESILRAVFDVRDSFRCAVEAYIDIVEEDCNEPERPGGGQGIFFLVSRPDDLPVLATLSKSRKSDEASAVTPENVDSPQESGPEIQPEAGPVFDNEKTQIEEKVYDVVTSEDIENLRRTYAKRKMAWSFRQQPDVNNRSKKGEKLSPASDEHRVSSDVKEERESSILKDKDAKLSVWSEMLTSAFDLLQQTSDDQFRSLLPCVFPSVLALVSHAVDLPFRQTVADFLQRVSNVYGFSPDA</sequence>
<organism evidence="2">
    <name type="scientific">Notodromas monacha</name>
    <dbReference type="NCBI Taxonomy" id="399045"/>
    <lineage>
        <taxon>Eukaryota</taxon>
        <taxon>Metazoa</taxon>
        <taxon>Ecdysozoa</taxon>
        <taxon>Arthropoda</taxon>
        <taxon>Crustacea</taxon>
        <taxon>Oligostraca</taxon>
        <taxon>Ostracoda</taxon>
        <taxon>Podocopa</taxon>
        <taxon>Podocopida</taxon>
        <taxon>Cypridocopina</taxon>
        <taxon>Cypridoidea</taxon>
        <taxon>Cyprididae</taxon>
        <taxon>Notodromas</taxon>
    </lineage>
</organism>
<protein>
    <submittedName>
        <fullName evidence="2">Uncharacterized protein</fullName>
    </submittedName>
</protein>
<evidence type="ECO:0000313" key="3">
    <source>
        <dbReference type="Proteomes" id="UP000678499"/>
    </source>
</evidence>
<evidence type="ECO:0000313" key="2">
    <source>
        <dbReference type="EMBL" id="CAD7276762.1"/>
    </source>
</evidence>
<name>A0A7R9BK09_9CRUS</name>
<gene>
    <name evidence="2" type="ORF">NMOB1V02_LOCUS4512</name>
</gene>
<feature type="region of interest" description="Disordered" evidence="1">
    <location>
        <begin position="529"/>
        <end position="582"/>
    </location>
</feature>
<feature type="region of interest" description="Disordered" evidence="1">
    <location>
        <begin position="1802"/>
        <end position="1839"/>
    </location>
</feature>